<evidence type="ECO:0000259" key="1">
    <source>
        <dbReference type="Pfam" id="PF00561"/>
    </source>
</evidence>
<dbReference type="InterPro" id="IPR050471">
    <property type="entry name" value="AB_hydrolase"/>
</dbReference>
<proteinExistence type="predicted"/>
<reference evidence="2 3" key="1">
    <citation type="journal article" date="2010" name="Proc. Natl. Acad. Sci. U.S.A.">
        <title>Insights into evolution of multicellular fungi from the assembled chromosomes of the mushroom Coprinopsis cinerea (Coprinus cinereus).</title>
        <authorList>
            <person name="Stajich J.E."/>
            <person name="Wilke S.K."/>
            <person name="Ahren D."/>
            <person name="Au C.H."/>
            <person name="Birren B.W."/>
            <person name="Borodovsky M."/>
            <person name="Burns C."/>
            <person name="Canback B."/>
            <person name="Casselton L.A."/>
            <person name="Cheng C.K."/>
            <person name="Deng J."/>
            <person name="Dietrich F.S."/>
            <person name="Fargo D.C."/>
            <person name="Farman M.L."/>
            <person name="Gathman A.C."/>
            <person name="Goldberg J."/>
            <person name="Guigo R."/>
            <person name="Hoegger P.J."/>
            <person name="Hooker J.B."/>
            <person name="Huggins A."/>
            <person name="James T.Y."/>
            <person name="Kamada T."/>
            <person name="Kilaru S."/>
            <person name="Kodira C."/>
            <person name="Kues U."/>
            <person name="Kupfer D."/>
            <person name="Kwan H.S."/>
            <person name="Lomsadze A."/>
            <person name="Li W."/>
            <person name="Lilly W.W."/>
            <person name="Ma L.J."/>
            <person name="Mackey A.J."/>
            <person name="Manning G."/>
            <person name="Martin F."/>
            <person name="Muraguchi H."/>
            <person name="Natvig D.O."/>
            <person name="Palmerini H."/>
            <person name="Ramesh M.A."/>
            <person name="Rehmeyer C.J."/>
            <person name="Roe B.A."/>
            <person name="Shenoy N."/>
            <person name="Stanke M."/>
            <person name="Ter-Hovhannisyan V."/>
            <person name="Tunlid A."/>
            <person name="Velagapudi R."/>
            <person name="Vision T.J."/>
            <person name="Zeng Q."/>
            <person name="Zolan M.E."/>
            <person name="Pukkila P.J."/>
        </authorList>
    </citation>
    <scope>NUCLEOTIDE SEQUENCE [LARGE SCALE GENOMIC DNA]</scope>
    <source>
        <strain evidence="3">Okayama-7 / 130 / ATCC MYA-4618 / FGSC 9003</strain>
    </source>
</reference>
<dbReference type="SUPFAM" id="SSF53474">
    <property type="entry name" value="alpha/beta-Hydrolases"/>
    <property type="match status" value="1"/>
</dbReference>
<gene>
    <name evidence="2" type="ORF">CC1G_13868</name>
</gene>
<sequence>MSFLSSPISALFNIANRWLYRPIKTHWPSPFPTRAATPEYVDGEYILDLPDGARLAYQVLGSQHLNSAIPLVLICGMSSLKTDFVRLTETLVETHTVLLYDHRGMGGSKLTEAGDEDLSIELMARDLLRLVSHLGWSKVALIGYSMGGVIAQQLLTLPFHSTNPTSIPFTVTHVVLASTRSKVHSVGLKLGPSSTKPLTPEERMALTRRVVHSLVDPKFIEEDKERFEKLVQRSIVALPYRPSAVIAKQAIALQKFKFDHFLGQLSRDIQILVLHGQLDQVIPPYCGQEILESIPWARKIEVGDKEGQVPSLDFGHYWFEYFDARVWHDVIHTFLETSS</sequence>
<evidence type="ECO:0000313" key="2">
    <source>
        <dbReference type="EMBL" id="EFI28338.1"/>
    </source>
</evidence>
<organism evidence="2 3">
    <name type="scientific">Coprinopsis cinerea (strain Okayama-7 / 130 / ATCC MYA-4618 / FGSC 9003)</name>
    <name type="common">Inky cap fungus</name>
    <name type="synonym">Hormographiella aspergillata</name>
    <dbReference type="NCBI Taxonomy" id="240176"/>
    <lineage>
        <taxon>Eukaryota</taxon>
        <taxon>Fungi</taxon>
        <taxon>Dikarya</taxon>
        <taxon>Basidiomycota</taxon>
        <taxon>Agaricomycotina</taxon>
        <taxon>Agaricomycetes</taxon>
        <taxon>Agaricomycetidae</taxon>
        <taxon>Agaricales</taxon>
        <taxon>Agaricineae</taxon>
        <taxon>Psathyrellaceae</taxon>
        <taxon>Coprinopsis</taxon>
    </lineage>
</organism>
<dbReference type="Pfam" id="PF00561">
    <property type="entry name" value="Abhydrolase_1"/>
    <property type="match status" value="1"/>
</dbReference>
<evidence type="ECO:0000313" key="3">
    <source>
        <dbReference type="Proteomes" id="UP000001861"/>
    </source>
</evidence>
<name>D6RKF7_COPC7</name>
<dbReference type="InterPro" id="IPR000073">
    <property type="entry name" value="AB_hydrolase_1"/>
</dbReference>
<dbReference type="Proteomes" id="UP000001861">
    <property type="component" value="Unassembled WGS sequence"/>
</dbReference>
<dbReference type="Gene3D" id="3.40.50.1820">
    <property type="entry name" value="alpha/beta hydrolase"/>
    <property type="match status" value="1"/>
</dbReference>
<dbReference type="VEuPathDB" id="FungiDB:CC1G_13868"/>
<dbReference type="HOGENOM" id="CLU_020336_25_0_1"/>
<dbReference type="PANTHER" id="PTHR43433">
    <property type="entry name" value="HYDROLASE, ALPHA/BETA FOLD FAMILY PROTEIN"/>
    <property type="match status" value="1"/>
</dbReference>
<dbReference type="PANTHER" id="PTHR43433:SF5">
    <property type="entry name" value="AB HYDROLASE-1 DOMAIN-CONTAINING PROTEIN"/>
    <property type="match status" value="1"/>
</dbReference>
<dbReference type="EMBL" id="AACS02000002">
    <property type="protein sequence ID" value="EFI28338.1"/>
    <property type="molecule type" value="Genomic_DNA"/>
</dbReference>
<keyword evidence="3" id="KW-1185">Reference proteome</keyword>
<protein>
    <recommendedName>
        <fullName evidence="1">AB hydrolase-1 domain-containing protein</fullName>
    </recommendedName>
</protein>
<dbReference type="GeneID" id="9379525"/>
<dbReference type="KEGG" id="cci:CC1G_13868"/>
<accession>D6RKF7</accession>
<dbReference type="AlphaFoldDB" id="D6RKF7"/>
<dbReference type="eggNOG" id="ENOG502S36V">
    <property type="taxonomic scope" value="Eukaryota"/>
</dbReference>
<dbReference type="OrthoDB" id="8119704at2759"/>
<dbReference type="InParanoid" id="D6RKF7"/>
<dbReference type="OMA" id="YEYFDIQ"/>
<dbReference type="InterPro" id="IPR029058">
    <property type="entry name" value="AB_hydrolase_fold"/>
</dbReference>
<dbReference type="PRINTS" id="PR00111">
    <property type="entry name" value="ABHYDROLASE"/>
</dbReference>
<comment type="caution">
    <text evidence="2">The sequence shown here is derived from an EMBL/GenBank/DDBJ whole genome shotgun (WGS) entry which is preliminary data.</text>
</comment>
<feature type="domain" description="AB hydrolase-1" evidence="1">
    <location>
        <begin position="76"/>
        <end position="291"/>
    </location>
</feature>
<dbReference type="RefSeq" id="XP_002911832.1">
    <property type="nucleotide sequence ID" value="XM_002911786.1"/>
</dbReference>